<protein>
    <recommendedName>
        <fullName evidence="7">Large ribosomal subunit protein mL54</fullName>
    </recommendedName>
</protein>
<keyword evidence="3" id="KW-0689">Ribosomal protein</keyword>
<dbReference type="EMBL" id="JBCAWK010000010">
    <property type="protein sequence ID" value="KAK8847433.1"/>
    <property type="molecule type" value="Genomic_DNA"/>
</dbReference>
<comment type="caution">
    <text evidence="9">The sequence shown here is derived from an EMBL/GenBank/DDBJ whole genome shotgun (WGS) entry which is preliminary data.</text>
</comment>
<sequence>MSLAALVSRTAPRGLTQTVRLGVASFSCSTTASSSSSTSAPSSTSKPKKLKTPKALSSCLPGTTLTGLSILKDKPDPVALPDDQYPSWLWTLLDDTSKAHKAAENEVHLSQEGEQGFDVGKEKKKLKNLNRDKIKASNYLKSTT</sequence>
<keyword evidence="5" id="KW-0687">Ribonucleoprotein</keyword>
<dbReference type="PANTHER" id="PTHR28595">
    <property type="entry name" value="39S RIBOSOMAL PROTEIN L54, MITOCHONDRIAL"/>
    <property type="match status" value="1"/>
</dbReference>
<dbReference type="AlphaFoldDB" id="A0AAW0YVE1"/>
<gene>
    <name evidence="9" type="ORF">IAR55_005291</name>
</gene>
<dbReference type="KEGG" id="kne:92182549"/>
<dbReference type="Pfam" id="PF08561">
    <property type="entry name" value="Ribosomal_L37"/>
    <property type="match status" value="1"/>
</dbReference>
<comment type="similarity">
    <text evidence="6">Belongs to the mitochondrion-specific ribosomal protein mL54 family.</text>
</comment>
<evidence type="ECO:0000256" key="5">
    <source>
        <dbReference type="ARBA" id="ARBA00023274"/>
    </source>
</evidence>
<dbReference type="GeneID" id="92182549"/>
<dbReference type="RefSeq" id="XP_066800951.1">
    <property type="nucleotide sequence ID" value="XM_066948383.1"/>
</dbReference>
<feature type="region of interest" description="Disordered" evidence="8">
    <location>
        <begin position="29"/>
        <end position="56"/>
    </location>
</feature>
<dbReference type="GO" id="GO:0005762">
    <property type="term" value="C:mitochondrial large ribosomal subunit"/>
    <property type="evidence" value="ECO:0007669"/>
    <property type="project" value="TreeGrafter"/>
</dbReference>
<evidence type="ECO:0000256" key="6">
    <source>
        <dbReference type="ARBA" id="ARBA00033752"/>
    </source>
</evidence>
<evidence type="ECO:0000256" key="3">
    <source>
        <dbReference type="ARBA" id="ARBA00022980"/>
    </source>
</evidence>
<keyword evidence="4" id="KW-0496">Mitochondrion</keyword>
<dbReference type="Proteomes" id="UP001388673">
    <property type="component" value="Unassembled WGS sequence"/>
</dbReference>
<comment type="subcellular location">
    <subcellularLocation>
        <location evidence="1">Mitochondrion</location>
    </subcellularLocation>
</comment>
<accession>A0AAW0YVE1</accession>
<dbReference type="InterPro" id="IPR013870">
    <property type="entry name" value="Ribosomal_mL54"/>
</dbReference>
<proteinExistence type="inferred from homology"/>
<dbReference type="GO" id="GO:0003735">
    <property type="term" value="F:structural constituent of ribosome"/>
    <property type="evidence" value="ECO:0007669"/>
    <property type="project" value="TreeGrafter"/>
</dbReference>
<evidence type="ECO:0000256" key="2">
    <source>
        <dbReference type="ARBA" id="ARBA00022946"/>
    </source>
</evidence>
<keyword evidence="10" id="KW-1185">Reference proteome</keyword>
<dbReference type="PANTHER" id="PTHR28595:SF1">
    <property type="entry name" value="LARGE RIBOSOMAL SUBUNIT PROTEIN ML54"/>
    <property type="match status" value="1"/>
</dbReference>
<evidence type="ECO:0000256" key="1">
    <source>
        <dbReference type="ARBA" id="ARBA00004173"/>
    </source>
</evidence>
<name>A0AAW0YVE1_9TREE</name>
<organism evidence="9 10">
    <name type="scientific">Kwoniella newhampshirensis</name>
    <dbReference type="NCBI Taxonomy" id="1651941"/>
    <lineage>
        <taxon>Eukaryota</taxon>
        <taxon>Fungi</taxon>
        <taxon>Dikarya</taxon>
        <taxon>Basidiomycota</taxon>
        <taxon>Agaricomycotina</taxon>
        <taxon>Tremellomycetes</taxon>
        <taxon>Tremellales</taxon>
        <taxon>Cryptococcaceae</taxon>
        <taxon>Kwoniella</taxon>
    </lineage>
</organism>
<evidence type="ECO:0000256" key="7">
    <source>
        <dbReference type="ARBA" id="ARBA00035179"/>
    </source>
</evidence>
<evidence type="ECO:0000313" key="10">
    <source>
        <dbReference type="Proteomes" id="UP001388673"/>
    </source>
</evidence>
<evidence type="ECO:0000313" key="9">
    <source>
        <dbReference type="EMBL" id="KAK8847433.1"/>
    </source>
</evidence>
<evidence type="ECO:0000256" key="4">
    <source>
        <dbReference type="ARBA" id="ARBA00023128"/>
    </source>
</evidence>
<reference evidence="9 10" key="1">
    <citation type="journal article" date="2024" name="bioRxiv">
        <title>Comparative genomics of Cryptococcus and Kwoniella reveals pathogenesis evolution and contrasting karyotype dynamics via intercentromeric recombination or chromosome fusion.</title>
        <authorList>
            <person name="Coelho M.A."/>
            <person name="David-Palma M."/>
            <person name="Shea T."/>
            <person name="Bowers K."/>
            <person name="McGinley-Smith S."/>
            <person name="Mohammad A.W."/>
            <person name="Gnirke A."/>
            <person name="Yurkov A.M."/>
            <person name="Nowrousian M."/>
            <person name="Sun S."/>
            <person name="Cuomo C.A."/>
            <person name="Heitman J."/>
        </authorList>
    </citation>
    <scope>NUCLEOTIDE SEQUENCE [LARGE SCALE GENOMIC DNA]</scope>
    <source>
        <strain evidence="9 10">CBS 13917</strain>
    </source>
</reference>
<feature type="compositionally biased region" description="Low complexity" evidence="8">
    <location>
        <begin position="29"/>
        <end position="45"/>
    </location>
</feature>
<keyword evidence="2" id="KW-0809">Transit peptide</keyword>
<evidence type="ECO:0000256" key="8">
    <source>
        <dbReference type="SAM" id="MobiDB-lite"/>
    </source>
</evidence>
<feature type="region of interest" description="Disordered" evidence="8">
    <location>
        <begin position="103"/>
        <end position="124"/>
    </location>
</feature>